<keyword evidence="10" id="KW-0830">Ubiquinone</keyword>
<dbReference type="GO" id="GO:0005886">
    <property type="term" value="C:plasma membrane"/>
    <property type="evidence" value="ECO:0007669"/>
    <property type="project" value="TreeGrafter"/>
</dbReference>
<evidence type="ECO:0000256" key="7">
    <source>
        <dbReference type="ARBA" id="ARBA00022989"/>
    </source>
</evidence>
<evidence type="ECO:0000256" key="1">
    <source>
        <dbReference type="ARBA" id="ARBA00022448"/>
    </source>
</evidence>
<evidence type="ECO:0000256" key="4">
    <source>
        <dbReference type="ARBA" id="ARBA00022643"/>
    </source>
</evidence>
<evidence type="ECO:0000256" key="9">
    <source>
        <dbReference type="SAM" id="Phobius"/>
    </source>
</evidence>
<dbReference type="EMBL" id="FNPX01000011">
    <property type="protein sequence ID" value="SDZ34695.1"/>
    <property type="molecule type" value="Genomic_DNA"/>
</dbReference>
<feature type="transmembrane region" description="Helical" evidence="9">
    <location>
        <begin position="34"/>
        <end position="52"/>
    </location>
</feature>
<feature type="transmembrane region" description="Helical" evidence="9">
    <location>
        <begin position="106"/>
        <end position="124"/>
    </location>
</feature>
<evidence type="ECO:0000313" key="10">
    <source>
        <dbReference type="EMBL" id="SDZ34695.1"/>
    </source>
</evidence>
<gene>
    <name evidence="10" type="ORF">SAMN05444004_11139</name>
</gene>
<feature type="transmembrane region" description="Helical" evidence="9">
    <location>
        <begin position="224"/>
        <end position="251"/>
    </location>
</feature>
<proteinExistence type="predicted"/>
<sequence length="258" mass="27262">MIRGLWDREMVALLLVCAILPVAVTWLLTNGWPAATRLLLCALCIGAWQLVWMLARAQPPSTAALITAIAVAILAPENLGLLPLLLGVSFGIVFAELAFGGWGRNILNPATVALAFLGFGFPAFPWPEVPIQLGWAAIPAVLIAVVFGIARIRMVLGAVLIFALTIYVFPDVSTIWPAVLVVFALLVMDPVASASTPPGAWVNGALYAGLVVLFHATMDAATPAQIAVSAALLVSLAVPLVDEIAVALWVYGRRRKLG</sequence>
<keyword evidence="2" id="KW-0597">Phosphoprotein</keyword>
<keyword evidence="8 9" id="KW-0472">Membrane</keyword>
<dbReference type="STRING" id="1244108.SAMN05444004_11139"/>
<dbReference type="PANTHER" id="PTHR30578">
    <property type="entry name" value="ELECTRON TRANSPORT COMPLEX PROTEIN RNFD"/>
    <property type="match status" value="1"/>
</dbReference>
<evidence type="ECO:0000313" key="11">
    <source>
        <dbReference type="Proteomes" id="UP000198914"/>
    </source>
</evidence>
<keyword evidence="1" id="KW-0813">Transport</keyword>
<accession>A0A1H3SAW5</accession>
<organism evidence="10 11">
    <name type="scientific">Jannaschia faecimaris</name>
    <dbReference type="NCBI Taxonomy" id="1244108"/>
    <lineage>
        <taxon>Bacteria</taxon>
        <taxon>Pseudomonadati</taxon>
        <taxon>Pseudomonadota</taxon>
        <taxon>Alphaproteobacteria</taxon>
        <taxon>Rhodobacterales</taxon>
        <taxon>Roseobacteraceae</taxon>
        <taxon>Jannaschia</taxon>
    </lineage>
</organism>
<evidence type="ECO:0000256" key="2">
    <source>
        <dbReference type="ARBA" id="ARBA00022553"/>
    </source>
</evidence>
<name>A0A1H3SAW5_9RHOB</name>
<feature type="transmembrane region" description="Helical" evidence="9">
    <location>
        <begin position="152"/>
        <end position="169"/>
    </location>
</feature>
<keyword evidence="6" id="KW-1278">Translocase</keyword>
<dbReference type="GO" id="GO:0055085">
    <property type="term" value="P:transmembrane transport"/>
    <property type="evidence" value="ECO:0007669"/>
    <property type="project" value="InterPro"/>
</dbReference>
<dbReference type="OrthoDB" id="9776359at2"/>
<keyword evidence="11" id="KW-1185">Reference proteome</keyword>
<feature type="transmembrane region" description="Helical" evidence="9">
    <location>
        <begin position="12"/>
        <end position="28"/>
    </location>
</feature>
<keyword evidence="7 9" id="KW-1133">Transmembrane helix</keyword>
<dbReference type="AlphaFoldDB" id="A0A1H3SAW5"/>
<evidence type="ECO:0000256" key="6">
    <source>
        <dbReference type="ARBA" id="ARBA00022967"/>
    </source>
</evidence>
<dbReference type="InterPro" id="IPR004338">
    <property type="entry name" value="NqrB/RnfD"/>
</dbReference>
<reference evidence="11" key="1">
    <citation type="submission" date="2016-10" db="EMBL/GenBank/DDBJ databases">
        <authorList>
            <person name="Varghese N."/>
            <person name="Submissions S."/>
        </authorList>
    </citation>
    <scope>NUCLEOTIDE SEQUENCE [LARGE SCALE GENOMIC DNA]</scope>
    <source>
        <strain evidence="11">DSM 100420</strain>
    </source>
</reference>
<evidence type="ECO:0000256" key="3">
    <source>
        <dbReference type="ARBA" id="ARBA00022630"/>
    </source>
</evidence>
<keyword evidence="3" id="KW-0285">Flavoprotein</keyword>
<keyword evidence="4" id="KW-0288">FMN</keyword>
<evidence type="ECO:0000256" key="5">
    <source>
        <dbReference type="ARBA" id="ARBA00022692"/>
    </source>
</evidence>
<dbReference type="RefSeq" id="WP_092646400.1">
    <property type="nucleotide sequence ID" value="NZ_FNPX01000011.1"/>
</dbReference>
<feature type="transmembrane region" description="Helical" evidence="9">
    <location>
        <begin position="130"/>
        <end position="147"/>
    </location>
</feature>
<dbReference type="Pfam" id="PF03116">
    <property type="entry name" value="NQR2_RnfD_RnfE"/>
    <property type="match status" value="1"/>
</dbReference>
<keyword evidence="5 9" id="KW-0812">Transmembrane</keyword>
<dbReference type="Proteomes" id="UP000198914">
    <property type="component" value="Unassembled WGS sequence"/>
</dbReference>
<feature type="transmembrane region" description="Helical" evidence="9">
    <location>
        <begin position="199"/>
        <end position="218"/>
    </location>
</feature>
<dbReference type="PANTHER" id="PTHR30578:SF1">
    <property type="entry name" value="NA(+)-TRANSLOCATING NADH-QUINONE REDUCTASE SUBUNIT B"/>
    <property type="match status" value="1"/>
</dbReference>
<evidence type="ECO:0000256" key="8">
    <source>
        <dbReference type="ARBA" id="ARBA00023136"/>
    </source>
</evidence>
<protein>
    <submittedName>
        <fullName evidence="10">Na+-transporting NADH:ubiquinone oxidoreductase subunit B</fullName>
    </submittedName>
</protein>